<keyword evidence="4" id="KW-0539">Nucleus</keyword>
<dbReference type="InParanoid" id="E4XFV6"/>
<name>E4XFV6_OIKDI</name>
<dbReference type="GO" id="GO:0005730">
    <property type="term" value="C:nucleolus"/>
    <property type="evidence" value="ECO:0007669"/>
    <property type="project" value="UniProtKB-SubCell"/>
</dbReference>
<sequence>MTGEIVIKLSSPDFPAIDAEAIEVPLTTGPEELTTLVEGLNAKLDEGVQLDFLLRDQLIRTSLAKHLEENEIETDVKLDILVLKKQDAPVPENSYTAEDWISDIASRGDQVLLASYDGTVALWDAEEDEVLFSVNCSRNVDQSEPIKCVTWVDTEKEDSIFAAGSMDGDIAIFRWENDRTKKAVPMYSLRGHHGSVETVACLSDRVLVSGGQDKHVRVWKDIAELPQGWEELSAKKRAKREERGEVKTSDVYLEGHSESISCSTVMSKEEFATAGMDNTLRIWDLNKMSESNTLQGVKAFFDIDYSQHSKLIASGSSDRHVRLWDPRTTTGKVSAQSLTSHTLWVATVRWNPNDRNQLLSGSYDNVVKMWDIRSTKTPLYDMQKHEDKVLCSDWSRSKLVVSGGSDKQIHSYRVK</sequence>
<accession>E4XFV6</accession>
<feature type="repeat" description="WD" evidence="5">
    <location>
        <begin position="303"/>
        <end position="325"/>
    </location>
</feature>
<keyword evidence="8" id="KW-1185">Reference proteome</keyword>
<dbReference type="SMART" id="SM00320">
    <property type="entry name" value="WD40"/>
    <property type="match status" value="7"/>
</dbReference>
<comment type="subcellular location">
    <subcellularLocation>
        <location evidence="1">Nucleus</location>
        <location evidence="1">Nucleolus</location>
    </subcellularLocation>
</comment>
<dbReference type="InterPro" id="IPR012972">
    <property type="entry name" value="NLE"/>
</dbReference>
<dbReference type="Proteomes" id="UP000001307">
    <property type="component" value="Unassembled WGS sequence"/>
</dbReference>
<dbReference type="CDD" id="cd00200">
    <property type="entry name" value="WD40"/>
    <property type="match status" value="1"/>
</dbReference>
<dbReference type="OrthoDB" id="10251381at2759"/>
<feature type="repeat" description="WD" evidence="5">
    <location>
        <begin position="338"/>
        <end position="380"/>
    </location>
</feature>
<organism evidence="7">
    <name type="scientific">Oikopleura dioica</name>
    <name type="common">Tunicate</name>
    <dbReference type="NCBI Taxonomy" id="34765"/>
    <lineage>
        <taxon>Eukaryota</taxon>
        <taxon>Metazoa</taxon>
        <taxon>Chordata</taxon>
        <taxon>Tunicata</taxon>
        <taxon>Appendicularia</taxon>
        <taxon>Copelata</taxon>
        <taxon>Oikopleuridae</taxon>
        <taxon>Oikopleura</taxon>
    </lineage>
</organism>
<evidence type="ECO:0000256" key="1">
    <source>
        <dbReference type="ARBA" id="ARBA00004604"/>
    </source>
</evidence>
<evidence type="ECO:0000256" key="3">
    <source>
        <dbReference type="ARBA" id="ARBA00022737"/>
    </source>
</evidence>
<dbReference type="FunCoup" id="E4XFV6">
    <property type="interactions" value="155"/>
</dbReference>
<protein>
    <recommendedName>
        <fullName evidence="6">NLE domain-containing protein</fullName>
    </recommendedName>
</protein>
<keyword evidence="3" id="KW-0677">Repeat</keyword>
<dbReference type="Gene3D" id="2.130.10.10">
    <property type="entry name" value="YVTN repeat-like/Quinoprotein amine dehydrogenase"/>
    <property type="match status" value="2"/>
</dbReference>
<dbReference type="PANTHER" id="PTHR19855:SF11">
    <property type="entry name" value="RIBOSOME BIOGENESIS PROTEIN WDR12"/>
    <property type="match status" value="1"/>
</dbReference>
<dbReference type="AlphaFoldDB" id="E4XFV6"/>
<feature type="repeat" description="WD" evidence="5">
    <location>
        <begin position="189"/>
        <end position="220"/>
    </location>
</feature>
<dbReference type="InterPro" id="IPR015943">
    <property type="entry name" value="WD40/YVTN_repeat-like_dom_sf"/>
</dbReference>
<dbReference type="PROSITE" id="PS50294">
    <property type="entry name" value="WD_REPEATS_REGION"/>
    <property type="match status" value="3"/>
</dbReference>
<dbReference type="Pfam" id="PF08154">
    <property type="entry name" value="NLE"/>
    <property type="match status" value="1"/>
</dbReference>
<feature type="domain" description="NLE" evidence="6">
    <location>
        <begin position="16"/>
        <end position="67"/>
    </location>
</feature>
<dbReference type="PROSITE" id="PS50082">
    <property type="entry name" value="WD_REPEATS_2"/>
    <property type="match status" value="4"/>
</dbReference>
<keyword evidence="2 5" id="KW-0853">WD repeat</keyword>
<gene>
    <name evidence="7" type="ORF">GSOID_T00010362001</name>
</gene>
<reference evidence="7" key="1">
    <citation type="journal article" date="2010" name="Science">
        <title>Plasticity of animal genome architecture unmasked by rapid evolution of a pelagic tunicate.</title>
        <authorList>
            <person name="Denoeud F."/>
            <person name="Henriet S."/>
            <person name="Mungpakdee S."/>
            <person name="Aury J.M."/>
            <person name="Da Silva C."/>
            <person name="Brinkmann H."/>
            <person name="Mikhaleva J."/>
            <person name="Olsen L.C."/>
            <person name="Jubin C."/>
            <person name="Canestro C."/>
            <person name="Bouquet J.M."/>
            <person name="Danks G."/>
            <person name="Poulain J."/>
            <person name="Campsteijn C."/>
            <person name="Adamski M."/>
            <person name="Cross I."/>
            <person name="Yadetie F."/>
            <person name="Muffato M."/>
            <person name="Louis A."/>
            <person name="Butcher S."/>
            <person name="Tsagkogeorga G."/>
            <person name="Konrad A."/>
            <person name="Singh S."/>
            <person name="Jensen M.F."/>
            <person name="Cong E.H."/>
            <person name="Eikeseth-Otteraa H."/>
            <person name="Noel B."/>
            <person name="Anthouard V."/>
            <person name="Porcel B.M."/>
            <person name="Kachouri-Lafond R."/>
            <person name="Nishino A."/>
            <person name="Ugolini M."/>
            <person name="Chourrout P."/>
            <person name="Nishida H."/>
            <person name="Aasland R."/>
            <person name="Huzurbazar S."/>
            <person name="Westhof E."/>
            <person name="Delsuc F."/>
            <person name="Lehrach H."/>
            <person name="Reinhardt R."/>
            <person name="Weissenbach J."/>
            <person name="Roy S.W."/>
            <person name="Artiguenave F."/>
            <person name="Postlethwait J.H."/>
            <person name="Manak J.R."/>
            <person name="Thompson E.M."/>
            <person name="Jaillon O."/>
            <person name="Du Pasquier L."/>
            <person name="Boudinot P."/>
            <person name="Liberles D.A."/>
            <person name="Volff J.N."/>
            <person name="Philippe H."/>
            <person name="Lenhard B."/>
            <person name="Roest Crollius H."/>
            <person name="Wincker P."/>
            <person name="Chourrout D."/>
        </authorList>
    </citation>
    <scope>NUCLEOTIDE SEQUENCE [LARGE SCALE GENOMIC DNA]</scope>
</reference>
<dbReference type="InterPro" id="IPR019775">
    <property type="entry name" value="WD40_repeat_CS"/>
</dbReference>
<dbReference type="InterPro" id="IPR001680">
    <property type="entry name" value="WD40_rpt"/>
</dbReference>
<feature type="repeat" description="WD" evidence="5">
    <location>
        <begin position="253"/>
        <end position="293"/>
    </location>
</feature>
<dbReference type="Pfam" id="PF00400">
    <property type="entry name" value="WD40"/>
    <property type="match status" value="4"/>
</dbReference>
<evidence type="ECO:0000259" key="6">
    <source>
        <dbReference type="Pfam" id="PF08154"/>
    </source>
</evidence>
<dbReference type="EMBL" id="FN653046">
    <property type="protein sequence ID" value="CBY24496.1"/>
    <property type="molecule type" value="Genomic_DNA"/>
</dbReference>
<proteinExistence type="predicted"/>
<evidence type="ECO:0000256" key="2">
    <source>
        <dbReference type="ARBA" id="ARBA00022574"/>
    </source>
</evidence>
<evidence type="ECO:0000313" key="7">
    <source>
        <dbReference type="EMBL" id="CBY24496.1"/>
    </source>
</evidence>
<evidence type="ECO:0000313" key="8">
    <source>
        <dbReference type="Proteomes" id="UP000001307"/>
    </source>
</evidence>
<dbReference type="InterPro" id="IPR036322">
    <property type="entry name" value="WD40_repeat_dom_sf"/>
</dbReference>
<dbReference type="PANTHER" id="PTHR19855">
    <property type="entry name" value="WD40 REPEAT PROTEIN 12, 37"/>
    <property type="match status" value="1"/>
</dbReference>
<dbReference type="PROSITE" id="PS00678">
    <property type="entry name" value="WD_REPEATS_1"/>
    <property type="match status" value="1"/>
</dbReference>
<dbReference type="SUPFAM" id="SSF50978">
    <property type="entry name" value="WD40 repeat-like"/>
    <property type="match status" value="1"/>
</dbReference>
<evidence type="ECO:0000256" key="5">
    <source>
        <dbReference type="PROSITE-ProRule" id="PRU00221"/>
    </source>
</evidence>
<dbReference type="PRINTS" id="PR00320">
    <property type="entry name" value="GPROTEINBRPT"/>
</dbReference>
<dbReference type="InterPro" id="IPR020472">
    <property type="entry name" value="WD40_PAC1"/>
</dbReference>
<evidence type="ECO:0000256" key="4">
    <source>
        <dbReference type="ARBA" id="ARBA00023242"/>
    </source>
</evidence>